<evidence type="ECO:0000256" key="2">
    <source>
        <dbReference type="SAM" id="Phobius"/>
    </source>
</evidence>
<reference evidence="3 4" key="1">
    <citation type="submission" date="2019-10" db="EMBL/GenBank/DDBJ databases">
        <authorList>
            <person name="Palmer J.M."/>
        </authorList>
    </citation>
    <scope>NUCLEOTIDE SEQUENCE [LARGE SCALE GENOMIC DNA]</scope>
    <source>
        <strain evidence="3 4">TWF506</strain>
    </source>
</reference>
<protein>
    <submittedName>
        <fullName evidence="3">Uncharacterized protein</fullName>
    </submittedName>
</protein>
<proteinExistence type="predicted"/>
<dbReference type="EMBL" id="JAVHJM010000003">
    <property type="protein sequence ID" value="KAK6516179.1"/>
    <property type="molecule type" value="Genomic_DNA"/>
</dbReference>
<dbReference type="AlphaFoldDB" id="A0AAN8NGP9"/>
<gene>
    <name evidence="3" type="ORF">TWF506_006091</name>
</gene>
<keyword evidence="4" id="KW-1185">Reference proteome</keyword>
<name>A0AAN8NGP9_9PEZI</name>
<accession>A0AAN8NGP9</accession>
<feature type="region of interest" description="Disordered" evidence="1">
    <location>
        <begin position="63"/>
        <end position="96"/>
    </location>
</feature>
<feature type="transmembrane region" description="Helical" evidence="2">
    <location>
        <begin position="7"/>
        <end position="28"/>
    </location>
</feature>
<sequence length="96" mass="10713">MENTGKILGPAFGVVFLIIIMVAVIYLWRQGYQSEREIEKERANLEQGNTSARAQEEDAAFKSVPFDSLSQNNSPPPYTRHAPPRVPEPAVVRVTS</sequence>
<keyword evidence="2" id="KW-0472">Membrane</keyword>
<comment type="caution">
    <text evidence="3">The sequence shown here is derived from an EMBL/GenBank/DDBJ whole genome shotgun (WGS) entry which is preliminary data.</text>
</comment>
<evidence type="ECO:0000313" key="3">
    <source>
        <dbReference type="EMBL" id="KAK6516179.1"/>
    </source>
</evidence>
<evidence type="ECO:0000313" key="4">
    <source>
        <dbReference type="Proteomes" id="UP001307849"/>
    </source>
</evidence>
<organism evidence="3 4">
    <name type="scientific">Arthrobotrys conoides</name>
    <dbReference type="NCBI Taxonomy" id="74498"/>
    <lineage>
        <taxon>Eukaryota</taxon>
        <taxon>Fungi</taxon>
        <taxon>Dikarya</taxon>
        <taxon>Ascomycota</taxon>
        <taxon>Pezizomycotina</taxon>
        <taxon>Orbiliomycetes</taxon>
        <taxon>Orbiliales</taxon>
        <taxon>Orbiliaceae</taxon>
        <taxon>Arthrobotrys</taxon>
    </lineage>
</organism>
<evidence type="ECO:0000256" key="1">
    <source>
        <dbReference type="SAM" id="MobiDB-lite"/>
    </source>
</evidence>
<keyword evidence="2" id="KW-1133">Transmembrane helix</keyword>
<keyword evidence="2" id="KW-0812">Transmembrane</keyword>
<dbReference type="Proteomes" id="UP001307849">
    <property type="component" value="Unassembled WGS sequence"/>
</dbReference>